<evidence type="ECO:0000313" key="1">
    <source>
        <dbReference type="EMBL" id="MDX8153440.1"/>
    </source>
</evidence>
<comment type="caution">
    <text evidence="1">The sequence shown here is derived from an EMBL/GenBank/DDBJ whole genome shotgun (WGS) entry which is preliminary data.</text>
</comment>
<gene>
    <name evidence="1" type="ORF">SK069_17715</name>
</gene>
<dbReference type="Proteomes" id="UP001277761">
    <property type="component" value="Unassembled WGS sequence"/>
</dbReference>
<name>A0ABU4VRL3_9ACTN</name>
<evidence type="ECO:0000313" key="2">
    <source>
        <dbReference type="Proteomes" id="UP001277761"/>
    </source>
</evidence>
<accession>A0ABU4VRL3</accession>
<proteinExistence type="predicted"/>
<organism evidence="1 2">
    <name type="scientific">Patulibacter brassicae</name>
    <dbReference type="NCBI Taxonomy" id="1705717"/>
    <lineage>
        <taxon>Bacteria</taxon>
        <taxon>Bacillati</taxon>
        <taxon>Actinomycetota</taxon>
        <taxon>Thermoleophilia</taxon>
        <taxon>Solirubrobacterales</taxon>
        <taxon>Patulibacteraceae</taxon>
        <taxon>Patulibacter</taxon>
    </lineage>
</organism>
<dbReference type="EMBL" id="JAXAVX010000014">
    <property type="protein sequence ID" value="MDX8153440.1"/>
    <property type="molecule type" value="Genomic_DNA"/>
</dbReference>
<sequence>MNRDWHAAHPMPPRATWEQRVAWHREHAAACGCRRPPPDVVAELDREAASVADPPAPAGQHG</sequence>
<reference evidence="1 2" key="1">
    <citation type="submission" date="2023-11" db="EMBL/GenBank/DDBJ databases">
        <authorList>
            <person name="Xu M."/>
            <person name="Jiang T."/>
        </authorList>
    </citation>
    <scope>NUCLEOTIDE SEQUENCE [LARGE SCALE GENOMIC DNA]</scope>
    <source>
        <strain evidence="1 2">SD</strain>
    </source>
</reference>
<keyword evidence="2" id="KW-1185">Reference proteome</keyword>
<protein>
    <submittedName>
        <fullName evidence="1">Uncharacterized protein</fullName>
    </submittedName>
</protein>
<dbReference type="RefSeq" id="WP_319955591.1">
    <property type="nucleotide sequence ID" value="NZ_JAXAVX010000014.1"/>
</dbReference>